<dbReference type="AlphaFoldDB" id="A0A853BF55"/>
<feature type="compositionally biased region" description="Acidic residues" evidence="1">
    <location>
        <begin position="59"/>
        <end position="74"/>
    </location>
</feature>
<comment type="caution">
    <text evidence="2">The sequence shown here is derived from an EMBL/GenBank/DDBJ whole genome shotgun (WGS) entry which is preliminary data.</text>
</comment>
<name>A0A853BF55_9PSEU</name>
<evidence type="ECO:0000256" key="1">
    <source>
        <dbReference type="SAM" id="MobiDB-lite"/>
    </source>
</evidence>
<sequence length="97" mass="10223">MIMGVVGLALLFGFGKVLNLALRLGVPAWVAPLVAPAVDLSILGPAHEVDQPKPTVQADSDDVAPEAEPELDEDLPQHGDERAIVARTPEALLARAR</sequence>
<accession>A0A853BF55</accession>
<protein>
    <submittedName>
        <fullName evidence="2">Uncharacterized protein</fullName>
    </submittedName>
</protein>
<gene>
    <name evidence="2" type="ORF">HNR02_007035</name>
</gene>
<dbReference type="EMBL" id="JACCFK010000002">
    <property type="protein sequence ID" value="NYI93660.1"/>
    <property type="molecule type" value="Genomic_DNA"/>
</dbReference>
<keyword evidence="3" id="KW-1185">Reference proteome</keyword>
<dbReference type="Proteomes" id="UP000549616">
    <property type="component" value="Unassembled WGS sequence"/>
</dbReference>
<feature type="region of interest" description="Disordered" evidence="1">
    <location>
        <begin position="48"/>
        <end position="82"/>
    </location>
</feature>
<evidence type="ECO:0000313" key="2">
    <source>
        <dbReference type="EMBL" id="NYI93660.1"/>
    </source>
</evidence>
<proteinExistence type="predicted"/>
<reference evidence="2 3" key="1">
    <citation type="submission" date="2020-07" db="EMBL/GenBank/DDBJ databases">
        <title>Sequencing the genomes of 1000 actinobacteria strains.</title>
        <authorList>
            <person name="Klenk H.-P."/>
        </authorList>
    </citation>
    <scope>NUCLEOTIDE SEQUENCE [LARGE SCALE GENOMIC DNA]</scope>
    <source>
        <strain evidence="2 3">DSM 104006</strain>
    </source>
</reference>
<dbReference type="RefSeq" id="WP_246339353.1">
    <property type="nucleotide sequence ID" value="NZ_JACCFK010000002.1"/>
</dbReference>
<organism evidence="2 3">
    <name type="scientific">Amycolatopsis endophytica</name>
    <dbReference type="NCBI Taxonomy" id="860233"/>
    <lineage>
        <taxon>Bacteria</taxon>
        <taxon>Bacillati</taxon>
        <taxon>Actinomycetota</taxon>
        <taxon>Actinomycetes</taxon>
        <taxon>Pseudonocardiales</taxon>
        <taxon>Pseudonocardiaceae</taxon>
        <taxon>Amycolatopsis</taxon>
    </lineage>
</organism>
<evidence type="ECO:0000313" key="3">
    <source>
        <dbReference type="Proteomes" id="UP000549616"/>
    </source>
</evidence>